<evidence type="ECO:0008006" key="10">
    <source>
        <dbReference type="Google" id="ProtNLM"/>
    </source>
</evidence>
<dbReference type="PROSITE" id="PS50830">
    <property type="entry name" value="TNASE_3"/>
    <property type="match status" value="1"/>
</dbReference>
<evidence type="ECO:0000256" key="4">
    <source>
        <dbReference type="SAM" id="MobiDB-lite"/>
    </source>
</evidence>
<gene>
    <name evidence="8" type="ORF">A2150_02035</name>
</gene>
<evidence type="ECO:0000256" key="1">
    <source>
        <dbReference type="ARBA" id="ARBA00022722"/>
    </source>
</evidence>
<dbReference type="PANTHER" id="PTHR12302">
    <property type="entry name" value="EBNA2 BINDING PROTEIN P100"/>
    <property type="match status" value="1"/>
</dbReference>
<dbReference type="SUPFAM" id="SSF50199">
    <property type="entry name" value="Staphylococcal nuclease"/>
    <property type="match status" value="1"/>
</dbReference>
<dbReference type="Pfam" id="PF00932">
    <property type="entry name" value="LTD"/>
    <property type="match status" value="1"/>
</dbReference>
<evidence type="ECO:0000256" key="2">
    <source>
        <dbReference type="ARBA" id="ARBA00022759"/>
    </source>
</evidence>
<proteinExistence type="predicted"/>
<feature type="chain" id="PRO_5009526605" description="TNase-like domain-containing protein" evidence="5">
    <location>
        <begin position="23"/>
        <end position="284"/>
    </location>
</feature>
<name>A0A1F6T988_9PROT</name>
<dbReference type="Gene3D" id="2.60.40.1260">
    <property type="entry name" value="Lamin Tail domain"/>
    <property type="match status" value="1"/>
</dbReference>
<sequence>MNAAVCRAVCLVVLAAMGTASAATHELARVRQVYDGDTVLLEDGRKVRYLGINAPEYQEPFYLKAKRFNESLVLNREIRLEFDGERADTYGRLLAYVYVGDLLVNARIVREGLAHAFFIGPGRKHDALLLETQEQAKRRRAGIWSSGGDKKLVKITSVYRADPERPDGPASYVRIANLSGRALRLAGYTLSNESGQRYLFPDVVIADPGHTLIISGAAGGHGTSANAQRIVYWPGMAWDREDTVYLLDRSGATVDSFRYKERKTKDRPKNKKSPPAQTSPPIHG</sequence>
<evidence type="ECO:0000313" key="9">
    <source>
        <dbReference type="Proteomes" id="UP000177925"/>
    </source>
</evidence>
<protein>
    <recommendedName>
        <fullName evidence="10">TNase-like domain-containing protein</fullName>
    </recommendedName>
</protein>
<dbReference type="InterPro" id="IPR035437">
    <property type="entry name" value="SNase_OB-fold_sf"/>
</dbReference>
<evidence type="ECO:0000259" key="7">
    <source>
        <dbReference type="PROSITE" id="PS51841"/>
    </source>
</evidence>
<keyword evidence="5" id="KW-0732">Signal</keyword>
<dbReference type="PANTHER" id="PTHR12302:SF3">
    <property type="entry name" value="SERINE_THREONINE-PROTEIN KINASE 31"/>
    <property type="match status" value="1"/>
</dbReference>
<dbReference type="STRING" id="1817758.A2150_02035"/>
<reference evidence="8 9" key="1">
    <citation type="journal article" date="2016" name="Nat. Commun.">
        <title>Thousands of microbial genomes shed light on interconnected biogeochemical processes in an aquifer system.</title>
        <authorList>
            <person name="Anantharaman K."/>
            <person name="Brown C.T."/>
            <person name="Hug L.A."/>
            <person name="Sharon I."/>
            <person name="Castelle C.J."/>
            <person name="Probst A.J."/>
            <person name="Thomas B.C."/>
            <person name="Singh A."/>
            <person name="Wilkins M.J."/>
            <person name="Karaoz U."/>
            <person name="Brodie E.L."/>
            <person name="Williams K.H."/>
            <person name="Hubbard S.S."/>
            <person name="Banfield J.F."/>
        </authorList>
    </citation>
    <scope>NUCLEOTIDE SEQUENCE [LARGE SCALE GENOMIC DNA]</scope>
</reference>
<dbReference type="InterPro" id="IPR036415">
    <property type="entry name" value="Lamin_tail_dom_sf"/>
</dbReference>
<dbReference type="GO" id="GO:0016787">
    <property type="term" value="F:hydrolase activity"/>
    <property type="evidence" value="ECO:0007669"/>
    <property type="project" value="UniProtKB-KW"/>
</dbReference>
<dbReference type="Pfam" id="PF00565">
    <property type="entry name" value="SNase"/>
    <property type="match status" value="1"/>
</dbReference>
<keyword evidence="1" id="KW-0540">Nuclease</keyword>
<dbReference type="Gene3D" id="2.40.50.90">
    <property type="match status" value="1"/>
</dbReference>
<dbReference type="AlphaFoldDB" id="A0A1F6T988"/>
<dbReference type="PROSITE" id="PS51841">
    <property type="entry name" value="LTD"/>
    <property type="match status" value="1"/>
</dbReference>
<feature type="compositionally biased region" description="Polar residues" evidence="4">
    <location>
        <begin position="275"/>
        <end position="284"/>
    </location>
</feature>
<keyword evidence="3" id="KW-0378">Hydrolase</keyword>
<dbReference type="InterPro" id="IPR016071">
    <property type="entry name" value="Staphylococal_nuclease_OB-fold"/>
</dbReference>
<dbReference type="InterPro" id="IPR001322">
    <property type="entry name" value="Lamin_tail_dom"/>
</dbReference>
<evidence type="ECO:0000256" key="5">
    <source>
        <dbReference type="SAM" id="SignalP"/>
    </source>
</evidence>
<feature type="region of interest" description="Disordered" evidence="4">
    <location>
        <begin position="257"/>
        <end position="284"/>
    </location>
</feature>
<dbReference type="Proteomes" id="UP000177925">
    <property type="component" value="Unassembled WGS sequence"/>
</dbReference>
<evidence type="ECO:0000259" key="6">
    <source>
        <dbReference type="PROSITE" id="PS50830"/>
    </source>
</evidence>
<comment type="caution">
    <text evidence="8">The sequence shown here is derived from an EMBL/GenBank/DDBJ whole genome shotgun (WGS) entry which is preliminary data.</text>
</comment>
<dbReference type="SMART" id="SM00318">
    <property type="entry name" value="SNc"/>
    <property type="match status" value="1"/>
</dbReference>
<feature type="domain" description="LTD" evidence="7">
    <location>
        <begin position="137"/>
        <end position="261"/>
    </location>
</feature>
<feature type="signal peptide" evidence="5">
    <location>
        <begin position="1"/>
        <end position="22"/>
    </location>
</feature>
<keyword evidence="2" id="KW-0255">Endonuclease</keyword>
<dbReference type="GO" id="GO:0004519">
    <property type="term" value="F:endonuclease activity"/>
    <property type="evidence" value="ECO:0007669"/>
    <property type="project" value="UniProtKB-KW"/>
</dbReference>
<dbReference type="EMBL" id="MFSS01000122">
    <property type="protein sequence ID" value="OGI41636.1"/>
    <property type="molecule type" value="Genomic_DNA"/>
</dbReference>
<accession>A0A1F6T988</accession>
<feature type="compositionally biased region" description="Basic residues" evidence="4">
    <location>
        <begin position="260"/>
        <end position="272"/>
    </location>
</feature>
<dbReference type="SUPFAM" id="SSF74853">
    <property type="entry name" value="Lamin A/C globular tail domain"/>
    <property type="match status" value="1"/>
</dbReference>
<feature type="domain" description="TNase-like" evidence="6">
    <location>
        <begin position="24"/>
        <end position="146"/>
    </location>
</feature>
<organism evidence="8 9">
    <name type="scientific">Candidatus Muproteobacteria bacterium RBG_16_64_11</name>
    <dbReference type="NCBI Taxonomy" id="1817758"/>
    <lineage>
        <taxon>Bacteria</taxon>
        <taxon>Pseudomonadati</taxon>
        <taxon>Pseudomonadota</taxon>
        <taxon>Candidatus Muproteobacteria</taxon>
    </lineage>
</organism>
<evidence type="ECO:0000256" key="3">
    <source>
        <dbReference type="ARBA" id="ARBA00022801"/>
    </source>
</evidence>
<evidence type="ECO:0000313" key="8">
    <source>
        <dbReference type="EMBL" id="OGI41636.1"/>
    </source>
</evidence>